<dbReference type="Proteomes" id="UP000282837">
    <property type="component" value="Unassembled WGS sequence"/>
</dbReference>
<reference evidence="3 4" key="1">
    <citation type="submission" date="2019-01" db="EMBL/GenBank/DDBJ databases">
        <authorList>
            <person name="Chen W.-M."/>
        </authorList>
    </citation>
    <scope>NUCLEOTIDE SEQUENCE [LARGE SCALE GENOMIC DNA]</scope>
    <source>
        <strain evidence="3 4">FSY-9</strain>
    </source>
</reference>
<dbReference type="InterPro" id="IPR018247">
    <property type="entry name" value="EF_Hand_1_Ca_BS"/>
</dbReference>
<comment type="caution">
    <text evidence="3">The sequence shown here is derived from an EMBL/GenBank/DDBJ whole genome shotgun (WGS) entry which is preliminary data.</text>
</comment>
<dbReference type="EMBL" id="SACO01000003">
    <property type="protein sequence ID" value="RVU06295.1"/>
    <property type="molecule type" value="Genomic_DNA"/>
</dbReference>
<dbReference type="Pfam" id="PF13202">
    <property type="entry name" value="EF-hand_5"/>
    <property type="match status" value="3"/>
</dbReference>
<organism evidence="3 4">
    <name type="scientific">Novosphingobium umbonatum</name>
    <dbReference type="NCBI Taxonomy" id="1908524"/>
    <lineage>
        <taxon>Bacteria</taxon>
        <taxon>Pseudomonadati</taxon>
        <taxon>Pseudomonadota</taxon>
        <taxon>Alphaproteobacteria</taxon>
        <taxon>Sphingomonadales</taxon>
        <taxon>Sphingomonadaceae</taxon>
        <taxon>Novosphingobium</taxon>
    </lineage>
</organism>
<feature type="region of interest" description="Disordered" evidence="1">
    <location>
        <begin position="153"/>
        <end position="177"/>
    </location>
</feature>
<protein>
    <recommendedName>
        <fullName evidence="2">EF-hand domain-containing protein</fullName>
    </recommendedName>
</protein>
<keyword evidence="4" id="KW-1185">Reference proteome</keyword>
<accession>A0A437N8N6</accession>
<dbReference type="PROSITE" id="PS00018">
    <property type="entry name" value="EF_HAND_1"/>
    <property type="match status" value="1"/>
</dbReference>
<dbReference type="SUPFAM" id="SSF47473">
    <property type="entry name" value="EF-hand"/>
    <property type="match status" value="1"/>
</dbReference>
<name>A0A437N8N6_9SPHN</name>
<dbReference type="OrthoDB" id="7391686at2"/>
<dbReference type="InterPro" id="IPR002048">
    <property type="entry name" value="EF_hand_dom"/>
</dbReference>
<evidence type="ECO:0000256" key="1">
    <source>
        <dbReference type="SAM" id="MobiDB-lite"/>
    </source>
</evidence>
<proteinExistence type="predicted"/>
<dbReference type="GO" id="GO:0005509">
    <property type="term" value="F:calcium ion binding"/>
    <property type="evidence" value="ECO:0007669"/>
    <property type="project" value="InterPro"/>
</dbReference>
<dbReference type="InterPro" id="IPR011992">
    <property type="entry name" value="EF-hand-dom_pair"/>
</dbReference>
<evidence type="ECO:0000313" key="3">
    <source>
        <dbReference type="EMBL" id="RVU06295.1"/>
    </source>
</evidence>
<gene>
    <name evidence="3" type="ORF">EOE18_05545</name>
</gene>
<evidence type="ECO:0000259" key="2">
    <source>
        <dbReference type="PROSITE" id="PS50222"/>
    </source>
</evidence>
<dbReference type="PROSITE" id="PS50222">
    <property type="entry name" value="EF_HAND_2"/>
    <property type="match status" value="1"/>
</dbReference>
<dbReference type="Gene3D" id="1.10.238.10">
    <property type="entry name" value="EF-hand"/>
    <property type="match status" value="2"/>
</dbReference>
<evidence type="ECO:0000313" key="4">
    <source>
        <dbReference type="Proteomes" id="UP000282837"/>
    </source>
</evidence>
<dbReference type="RefSeq" id="WP_127707050.1">
    <property type="nucleotide sequence ID" value="NZ_SACO01000003.1"/>
</dbReference>
<sequence>MNRTILGAVSALVLVGAGFFWWQGRAALERDAPPVQVAAPPPADVALPSADPHGAGPALPTAVTRKVSKDQARFNRFDRNRDGTIIRNEMLSTRVKAFQKLDVNHDNLLSFEEWAVKTANRFKTIDANGDGIVNADELKAYYAAQEAKKAEHAKACSCGKAGPATKGAGQPEPDEED</sequence>
<feature type="domain" description="EF-hand" evidence="2">
    <location>
        <begin position="122"/>
        <end position="148"/>
    </location>
</feature>
<dbReference type="AlphaFoldDB" id="A0A437N8N6"/>